<protein>
    <submittedName>
        <fullName evidence="2">Uncharacterized protein</fullName>
    </submittedName>
</protein>
<dbReference type="EMBL" id="LLXI01005764">
    <property type="protein sequence ID" value="PKY61717.1"/>
    <property type="molecule type" value="Genomic_DNA"/>
</dbReference>
<dbReference type="AlphaFoldDB" id="A0A2I1HS76"/>
<dbReference type="Proteomes" id="UP000234323">
    <property type="component" value="Unassembled WGS sequence"/>
</dbReference>
<accession>A0A2I1HS76</accession>
<proteinExistence type="predicted"/>
<feature type="compositionally biased region" description="Basic and acidic residues" evidence="1">
    <location>
        <begin position="77"/>
        <end position="90"/>
    </location>
</feature>
<evidence type="ECO:0000313" key="3">
    <source>
        <dbReference type="Proteomes" id="UP000234323"/>
    </source>
</evidence>
<gene>
    <name evidence="2" type="ORF">RhiirA4_432006</name>
</gene>
<name>A0A2I1HS76_9GLOM</name>
<reference evidence="2 3" key="1">
    <citation type="submission" date="2015-10" db="EMBL/GenBank/DDBJ databases">
        <title>Genome analyses suggest a sexual origin of heterokaryosis in a supposedly ancient asexual fungus.</title>
        <authorList>
            <person name="Ropars J."/>
            <person name="Sedzielewska K."/>
            <person name="Noel J."/>
            <person name="Charron P."/>
            <person name="Farinelli L."/>
            <person name="Marton T."/>
            <person name="Kruger M."/>
            <person name="Pelin A."/>
            <person name="Brachmann A."/>
            <person name="Corradi N."/>
        </authorList>
    </citation>
    <scope>NUCLEOTIDE SEQUENCE [LARGE SCALE GENOMIC DNA]</scope>
    <source>
        <strain evidence="2 3">A4</strain>
    </source>
</reference>
<sequence>MRSRSFIEGCLKRNHNRLVQYLEEGGSVSVEKVVVEEVHKVLVVKEFFGRSFHVQVVISLKKFKILEDSEEENNSNIEKEEYVDKNENKEYIDNDYDEEYDNNGEEIDNVKCTNLSKS</sequence>
<keyword evidence="3" id="KW-1185">Reference proteome</keyword>
<comment type="caution">
    <text evidence="2">The sequence shown here is derived from an EMBL/GenBank/DDBJ whole genome shotgun (WGS) entry which is preliminary data.</text>
</comment>
<evidence type="ECO:0000256" key="1">
    <source>
        <dbReference type="SAM" id="MobiDB-lite"/>
    </source>
</evidence>
<feature type="region of interest" description="Disordered" evidence="1">
    <location>
        <begin position="70"/>
        <end position="90"/>
    </location>
</feature>
<organism evidence="2 3">
    <name type="scientific">Rhizophagus irregularis</name>
    <dbReference type="NCBI Taxonomy" id="588596"/>
    <lineage>
        <taxon>Eukaryota</taxon>
        <taxon>Fungi</taxon>
        <taxon>Fungi incertae sedis</taxon>
        <taxon>Mucoromycota</taxon>
        <taxon>Glomeromycotina</taxon>
        <taxon>Glomeromycetes</taxon>
        <taxon>Glomerales</taxon>
        <taxon>Glomeraceae</taxon>
        <taxon>Rhizophagus</taxon>
    </lineage>
</organism>
<evidence type="ECO:0000313" key="2">
    <source>
        <dbReference type="EMBL" id="PKY61717.1"/>
    </source>
</evidence>